<evidence type="ECO:0000256" key="5">
    <source>
        <dbReference type="ARBA" id="ARBA00025986"/>
    </source>
</evidence>
<evidence type="ECO:0000313" key="9">
    <source>
        <dbReference type="EMBL" id="BET44841.1"/>
    </source>
</evidence>
<dbReference type="NCBIfam" id="TIGR00714">
    <property type="entry name" value="hscB"/>
    <property type="match status" value="1"/>
</dbReference>
<dbReference type="GO" id="GO:0001671">
    <property type="term" value="F:ATPase activator activity"/>
    <property type="evidence" value="ECO:0007669"/>
    <property type="project" value="InterPro"/>
</dbReference>
<dbReference type="SMART" id="SM00271">
    <property type="entry name" value="DnaJ"/>
    <property type="match status" value="1"/>
</dbReference>
<keyword evidence="3 7" id="KW-0143">Chaperone</keyword>
<feature type="domain" description="J" evidence="8">
    <location>
        <begin position="2"/>
        <end position="74"/>
    </location>
</feature>
<dbReference type="InterPro" id="IPR004640">
    <property type="entry name" value="HscB"/>
</dbReference>
<dbReference type="InterPro" id="IPR009073">
    <property type="entry name" value="HscB_oligo_C"/>
</dbReference>
<dbReference type="PANTHER" id="PTHR14021:SF15">
    <property type="entry name" value="IRON-SULFUR CLUSTER CO-CHAPERONE PROTEIN HSCB"/>
    <property type="match status" value="1"/>
</dbReference>
<dbReference type="InterPro" id="IPR036869">
    <property type="entry name" value="J_dom_sf"/>
</dbReference>
<organism evidence="9">
    <name type="scientific">Candidatus Aschnera chinzeii</name>
    <dbReference type="NCBI Taxonomy" id="1485666"/>
    <lineage>
        <taxon>Bacteria</taxon>
        <taxon>Pseudomonadati</taxon>
        <taxon>Pseudomonadota</taxon>
        <taxon>Gammaproteobacteria</taxon>
        <taxon>Enterobacterales</taxon>
        <taxon>Enterobacteriaceae</taxon>
        <taxon>Candidatus Aschnera</taxon>
    </lineage>
</organism>
<dbReference type="HAMAP" id="MF_00682">
    <property type="entry name" value="HscB"/>
    <property type="match status" value="1"/>
</dbReference>
<evidence type="ECO:0000256" key="3">
    <source>
        <dbReference type="ARBA" id="ARBA00023186"/>
    </source>
</evidence>
<name>A0AAT9G536_9ENTR</name>
<dbReference type="PANTHER" id="PTHR14021">
    <property type="entry name" value="IRON-SULFUR CLUSTER CO-CHAPERONE PROTEIN HSCB"/>
    <property type="match status" value="1"/>
</dbReference>
<proteinExistence type="inferred from homology"/>
<dbReference type="Gene3D" id="1.20.1280.20">
    <property type="entry name" value="HscB, C-terminal domain"/>
    <property type="match status" value="1"/>
</dbReference>
<evidence type="ECO:0000256" key="1">
    <source>
        <dbReference type="ARBA" id="ARBA00010476"/>
    </source>
</evidence>
<protein>
    <recommendedName>
        <fullName evidence="2 7">Co-chaperone protein HscB</fullName>
    </recommendedName>
    <alternativeName>
        <fullName evidence="6 7">Hsc20</fullName>
    </alternativeName>
</protein>
<reference evidence="9" key="2">
    <citation type="submission" date="2023-10" db="EMBL/GenBank/DDBJ databases">
        <authorList>
            <person name="Koga R."/>
            <person name="Fukatsu T."/>
        </authorList>
    </citation>
    <scope>NUCLEOTIDE SEQUENCE</scope>
    <source>
        <strain evidence="9">Kw-01</strain>
    </source>
</reference>
<comment type="subunit">
    <text evidence="5 7">Interacts with HscA and stimulates its ATPase activity. Interacts with IscU.</text>
</comment>
<evidence type="ECO:0000259" key="8">
    <source>
        <dbReference type="PROSITE" id="PS50076"/>
    </source>
</evidence>
<dbReference type="EMBL" id="AP028961">
    <property type="protein sequence ID" value="BET44841.1"/>
    <property type="molecule type" value="Genomic_DNA"/>
</dbReference>
<reference evidence="9" key="1">
    <citation type="journal article" date="2023" name="Front. Microbiol.">
        <title>Genome analysis of Candidatus Aschnera chinzeii, the bacterial endosymbiont of the blood-sucking bat fly Penicillidia jenynsii (Insecta: Diptera: Nycteribiidae).</title>
        <authorList>
            <person name="Koga R."/>
            <person name="Moriyama M."/>
            <person name="Nozaki T."/>
            <person name="Fukatsu T."/>
        </authorList>
    </citation>
    <scope>NUCLEOTIDE SEQUENCE</scope>
    <source>
        <strain evidence="9">Kw-01</strain>
    </source>
</reference>
<dbReference type="SUPFAM" id="SSF47144">
    <property type="entry name" value="HSC20 (HSCB), C-terminal oligomerisation domain"/>
    <property type="match status" value="1"/>
</dbReference>
<dbReference type="GO" id="GO:0044571">
    <property type="term" value="P:[2Fe-2S] cluster assembly"/>
    <property type="evidence" value="ECO:0007669"/>
    <property type="project" value="InterPro"/>
</dbReference>
<dbReference type="GO" id="GO:0051087">
    <property type="term" value="F:protein-folding chaperone binding"/>
    <property type="evidence" value="ECO:0007669"/>
    <property type="project" value="InterPro"/>
</dbReference>
<evidence type="ECO:0000256" key="6">
    <source>
        <dbReference type="ARBA" id="ARBA00030734"/>
    </source>
</evidence>
<dbReference type="InterPro" id="IPR001623">
    <property type="entry name" value="DnaJ_domain"/>
</dbReference>
<dbReference type="GO" id="GO:0051259">
    <property type="term" value="P:protein complex oligomerization"/>
    <property type="evidence" value="ECO:0007669"/>
    <property type="project" value="InterPro"/>
</dbReference>
<comment type="function">
    <text evidence="4 7">Co-chaperone involved in the maturation of iron-sulfur cluster-containing proteins. Seems to help targeting proteins to be folded toward HscA.</text>
</comment>
<dbReference type="GO" id="GO:0006457">
    <property type="term" value="P:protein folding"/>
    <property type="evidence" value="ECO:0007669"/>
    <property type="project" value="UniProtKB-UniRule"/>
</dbReference>
<comment type="similarity">
    <text evidence="1 7">Belongs to the HscB family.</text>
</comment>
<dbReference type="GO" id="GO:1990230">
    <property type="term" value="C:iron-sulfur cluster transfer complex"/>
    <property type="evidence" value="ECO:0007669"/>
    <property type="project" value="TreeGrafter"/>
</dbReference>
<dbReference type="PROSITE" id="PS50076">
    <property type="entry name" value="DNAJ_2"/>
    <property type="match status" value="1"/>
</dbReference>
<evidence type="ECO:0000256" key="7">
    <source>
        <dbReference type="HAMAP-Rule" id="MF_00682"/>
    </source>
</evidence>
<evidence type="ECO:0000256" key="4">
    <source>
        <dbReference type="ARBA" id="ARBA00025596"/>
    </source>
</evidence>
<gene>
    <name evidence="7 9" type="primary">hscB</name>
    <name evidence="9" type="ORF">ACHINZ_5160</name>
</gene>
<dbReference type="InterPro" id="IPR036386">
    <property type="entry name" value="HscB_C_sf"/>
</dbReference>
<evidence type="ECO:0000256" key="2">
    <source>
        <dbReference type="ARBA" id="ARBA00017570"/>
    </source>
</evidence>
<dbReference type="Gene3D" id="1.10.287.110">
    <property type="entry name" value="DnaJ domain"/>
    <property type="match status" value="1"/>
</dbReference>
<dbReference type="SUPFAM" id="SSF46565">
    <property type="entry name" value="Chaperone J-domain"/>
    <property type="match status" value="1"/>
</dbReference>
<sequence>MNYFKLFNLTNSYTIDLEKLNKYYKKLQLKYHPDRCINQTDDEKRETLHKSTIINTGYQVLVHPLYRAEHILTLNNVNINNKANNILNKNFLKEQMDWWEELKILEHSLDIKKKISIYYSKLTKITQQYYNILEIQLNNKKWTLAMNTVIKLRFFNKLIQYLDKLEEKSLYFR</sequence>
<dbReference type="AlphaFoldDB" id="A0AAT9G536"/>
<dbReference type="CDD" id="cd06257">
    <property type="entry name" value="DnaJ"/>
    <property type="match status" value="1"/>
</dbReference>
<dbReference type="Pfam" id="PF07743">
    <property type="entry name" value="HSCB_C"/>
    <property type="match status" value="1"/>
</dbReference>
<accession>A0AAT9G536</accession>